<protein>
    <submittedName>
        <fullName evidence="8">Protein kinase</fullName>
    </submittedName>
</protein>
<dbReference type="GO" id="GO:0016301">
    <property type="term" value="F:kinase activity"/>
    <property type="evidence" value="ECO:0007669"/>
    <property type="project" value="UniProtKB-KW"/>
</dbReference>
<evidence type="ECO:0000313" key="9">
    <source>
        <dbReference type="Proteomes" id="UP001370348"/>
    </source>
</evidence>
<dbReference type="EMBL" id="CP089984">
    <property type="protein sequence ID" value="WXB15958.1"/>
    <property type="molecule type" value="Genomic_DNA"/>
</dbReference>
<dbReference type="PROSITE" id="PS50125">
    <property type="entry name" value="GUANYLATE_CYCLASE_2"/>
    <property type="match status" value="1"/>
</dbReference>
<dbReference type="Gene3D" id="1.25.40.10">
    <property type="entry name" value="Tetratricopeptide repeat domain"/>
    <property type="match status" value="1"/>
</dbReference>
<keyword evidence="9" id="KW-1185">Reference proteome</keyword>
<proteinExistence type="predicted"/>
<dbReference type="SUPFAM" id="SSF56112">
    <property type="entry name" value="Protein kinase-like (PK-like)"/>
    <property type="match status" value="1"/>
</dbReference>
<dbReference type="SUPFAM" id="SSF52540">
    <property type="entry name" value="P-loop containing nucleoside triphosphate hydrolases"/>
    <property type="match status" value="1"/>
</dbReference>
<dbReference type="InterPro" id="IPR000719">
    <property type="entry name" value="Prot_kinase_dom"/>
</dbReference>
<dbReference type="Pfam" id="PF00069">
    <property type="entry name" value="Pkinase"/>
    <property type="match status" value="1"/>
</dbReference>
<dbReference type="SUPFAM" id="SSF55073">
    <property type="entry name" value="Nucleotide cyclase"/>
    <property type="match status" value="1"/>
</dbReference>
<evidence type="ECO:0000313" key="8">
    <source>
        <dbReference type="EMBL" id="WXB15958.1"/>
    </source>
</evidence>
<dbReference type="InterPro" id="IPR011990">
    <property type="entry name" value="TPR-like_helical_dom_sf"/>
</dbReference>
<dbReference type="PANTHER" id="PTHR16305">
    <property type="entry name" value="TESTICULAR SOLUBLE ADENYLYL CYCLASE"/>
    <property type="match status" value="1"/>
</dbReference>
<evidence type="ECO:0000259" key="6">
    <source>
        <dbReference type="PROSITE" id="PS50011"/>
    </source>
</evidence>
<evidence type="ECO:0000259" key="7">
    <source>
        <dbReference type="PROSITE" id="PS50125"/>
    </source>
</evidence>
<feature type="domain" description="Guanylate cyclase" evidence="7">
    <location>
        <begin position="337"/>
        <end position="457"/>
    </location>
</feature>
<dbReference type="SMART" id="SM00220">
    <property type="entry name" value="S_TKc"/>
    <property type="match status" value="1"/>
</dbReference>
<dbReference type="SUPFAM" id="SSF48452">
    <property type="entry name" value="TPR-like"/>
    <property type="match status" value="1"/>
</dbReference>
<dbReference type="Gene3D" id="3.30.200.20">
    <property type="entry name" value="Phosphorylase Kinase, domain 1"/>
    <property type="match status" value="1"/>
</dbReference>
<organism evidence="8 9">
    <name type="scientific">Pendulispora albinea</name>
    <dbReference type="NCBI Taxonomy" id="2741071"/>
    <lineage>
        <taxon>Bacteria</taxon>
        <taxon>Pseudomonadati</taxon>
        <taxon>Myxococcota</taxon>
        <taxon>Myxococcia</taxon>
        <taxon>Myxococcales</taxon>
        <taxon>Sorangiineae</taxon>
        <taxon>Pendulisporaceae</taxon>
        <taxon>Pendulispora</taxon>
    </lineage>
</organism>
<dbReference type="PROSITE" id="PS00108">
    <property type="entry name" value="PROTEIN_KINASE_ST"/>
    <property type="match status" value="1"/>
</dbReference>
<dbReference type="Gene3D" id="3.40.50.300">
    <property type="entry name" value="P-loop containing nucleotide triphosphate hydrolases"/>
    <property type="match status" value="1"/>
</dbReference>
<dbReference type="CDD" id="cd14014">
    <property type="entry name" value="STKc_PknB_like"/>
    <property type="match status" value="1"/>
</dbReference>
<dbReference type="InterPro" id="IPR017441">
    <property type="entry name" value="Protein_kinase_ATP_BS"/>
</dbReference>
<dbReference type="PANTHER" id="PTHR16305:SF28">
    <property type="entry name" value="GUANYLATE CYCLASE DOMAIN-CONTAINING PROTEIN"/>
    <property type="match status" value="1"/>
</dbReference>
<dbReference type="PROSITE" id="PS00107">
    <property type="entry name" value="PROTEIN_KINASE_ATP"/>
    <property type="match status" value="1"/>
</dbReference>
<evidence type="ECO:0000256" key="1">
    <source>
        <dbReference type="ARBA" id="ARBA00004167"/>
    </source>
</evidence>
<sequence length="1383" mass="150595">MQDSSSVVPKLDRSRDVVDDSTLTSAAPPSCGKLEPIPGWHLGGDDGRRFVLLERLGGGGMSVVFLARDTVLDRKVAIKFLIREMRNTSDALARLQLEARACARLNHENIVRLFDMGTDRGLPFLVMEHLEGRPLDAIVRDGSIDARRVVRVMIDVAKGLAQAHRAGILHRDLKPSNVFITKDGTAKILDFGVAAMAHDPGALAEELWGTPRYMSPEQWRGEAQDGRTDIWAAGVMFFELLTGSSPFEGASLAELREAVGSRAPAPSLRRVRPELPEEAEPIAQRAMKKCAAERFANADELLDALVKLEVALDHVMRTRHDEAERGARPKPEMRQVTVVSCALDDFPALPGERGLDELTASLDDFFDVCTTIVRELEGTSLSLLGPRFLACFGYPTAHEDNAPRALRAALLIVDAMRTRRAVRVGVATSLSIARRTERTTASVVLQADALDLATWLERRAGRGEIVIGPVTEALVQRTFELEPRGEAVPDGRTQPVRYHRVLGPKSARFDWVGHVPKGPLVGRDRELAQLRELSSRVEAGQGQFVLIAGEAGIGKSRILAQHLEAQHLERTAAEAPGDDGRPAGAPAPGVVRCQCWPHFQHSALEPILEGLLRTLGVRRDTATETKIALLEAALTRASLSIADHLPLLARFLGVPTSDRDAPSFASPALLKQRLQGMLVALLANMAATQPVVVVVEDAHWSDTSTLELLELLLQRMPKARLMVIVTARPEFDPPWPHSPPLHRITLSRLSSEQTSAMIAFASQGRSLPPAIVEQLVQRTDGIPLFVEELTRHIATTFDEAKQRGRLMPLDAFASGTIPATLEGLLRARLEALPREGREVARVAAVLGRDATYETMERVSRQGGGALRIGLMQLVEMGILQRQSQGAGAAYTFNHGLLREAAYQSLVKNERRELHQRAADTLVEHVPDVAGRNPEIVATHFMEAGSHEQASAYFEKAGVHAAARLANTDAAAHYARAIAQLHMLPESEARNRRELALQLARGMALIAAKGAVSAEAHAPYARVRELAPTAWAGDVKSFQSMFGLSQFYLVSGHIEAATGIARDLVTLAGQSGDDTLSLLAHAALGPCLSFLGRFEEARGCDAAGFALYDAEKHRKLCMRIGFDPGVVLLMFLGETLWFLGSPDRALERALAAVALAREVEHPFSLLIALNHLANCYGNRGEYEELLRISEEGIRISEKHGLGIPPLLARGWGRVGVGERGGLADLEESVTVYHKGSVRVGFSHILGTLTWAQWRMGALDGALRTLDEMASFIAATGERRIEAEMHRLRGEVLVATEADPSLVHDAFERGLAIAQSQHARALELRLAHGYARFLANQSRPAEARDLLAPIAATFTEGGDTVDVRRARELLATLGSGPATSKKDRV</sequence>
<name>A0ABZ2M1K3_9BACT</name>
<dbReference type="InterPro" id="IPR027417">
    <property type="entry name" value="P-loop_NTPase"/>
</dbReference>
<dbReference type="PROSITE" id="PS50011">
    <property type="entry name" value="PROTEIN_KINASE_DOM"/>
    <property type="match status" value="1"/>
</dbReference>
<dbReference type="InterPro" id="IPR011009">
    <property type="entry name" value="Kinase-like_dom_sf"/>
</dbReference>
<dbReference type="InterPro" id="IPR001054">
    <property type="entry name" value="A/G_cyclase"/>
</dbReference>
<feature type="region of interest" description="Disordered" evidence="5">
    <location>
        <begin position="1"/>
        <end position="30"/>
    </location>
</feature>
<evidence type="ECO:0000256" key="5">
    <source>
        <dbReference type="SAM" id="MobiDB-lite"/>
    </source>
</evidence>
<dbReference type="Gene3D" id="3.30.70.1230">
    <property type="entry name" value="Nucleotide cyclase"/>
    <property type="match status" value="1"/>
</dbReference>
<dbReference type="InterPro" id="IPR041664">
    <property type="entry name" value="AAA_16"/>
</dbReference>
<accession>A0ABZ2M1K3</accession>
<gene>
    <name evidence="8" type="ORF">LZC94_01515</name>
</gene>
<dbReference type="InterPro" id="IPR008271">
    <property type="entry name" value="Ser/Thr_kinase_AS"/>
</dbReference>
<reference evidence="8 9" key="1">
    <citation type="submission" date="2021-12" db="EMBL/GenBank/DDBJ databases">
        <title>Discovery of the Pendulisporaceae a myxobacterial family with distinct sporulation behavior and unique specialized metabolism.</title>
        <authorList>
            <person name="Garcia R."/>
            <person name="Popoff A."/>
            <person name="Bader C.D."/>
            <person name="Loehr J."/>
            <person name="Walesch S."/>
            <person name="Walt C."/>
            <person name="Boldt J."/>
            <person name="Bunk B."/>
            <person name="Haeckl F.J.F.P.J."/>
            <person name="Gunesch A.P."/>
            <person name="Birkelbach J."/>
            <person name="Nuebel U."/>
            <person name="Pietschmann T."/>
            <person name="Bach T."/>
            <person name="Mueller R."/>
        </authorList>
    </citation>
    <scope>NUCLEOTIDE SEQUENCE [LARGE SCALE GENOMIC DNA]</scope>
    <source>
        <strain evidence="8 9">MSr11954</strain>
    </source>
</reference>
<dbReference type="CDD" id="cd07302">
    <property type="entry name" value="CHD"/>
    <property type="match status" value="1"/>
</dbReference>
<comment type="subcellular location">
    <subcellularLocation>
        <location evidence="1">Membrane</location>
        <topology evidence="1">Single-pass membrane protein</topology>
    </subcellularLocation>
</comment>
<evidence type="ECO:0000256" key="4">
    <source>
        <dbReference type="PROSITE-ProRule" id="PRU10141"/>
    </source>
</evidence>
<keyword evidence="8" id="KW-0418">Kinase</keyword>
<dbReference type="Gene3D" id="1.10.510.10">
    <property type="entry name" value="Transferase(Phosphotransferase) domain 1"/>
    <property type="match status" value="1"/>
</dbReference>
<keyword evidence="2 4" id="KW-0547">Nucleotide-binding</keyword>
<feature type="domain" description="Protein kinase" evidence="6">
    <location>
        <begin position="50"/>
        <end position="306"/>
    </location>
</feature>
<dbReference type="Pfam" id="PF13191">
    <property type="entry name" value="AAA_16"/>
    <property type="match status" value="1"/>
</dbReference>
<keyword evidence="3 4" id="KW-0067">ATP-binding</keyword>
<dbReference type="RefSeq" id="WP_394825589.1">
    <property type="nucleotide sequence ID" value="NZ_CP089984.1"/>
</dbReference>
<keyword evidence="8" id="KW-0808">Transferase</keyword>
<feature type="binding site" evidence="4">
    <location>
        <position position="79"/>
    </location>
    <ligand>
        <name>ATP</name>
        <dbReference type="ChEBI" id="CHEBI:30616"/>
    </ligand>
</feature>
<evidence type="ECO:0000256" key="3">
    <source>
        <dbReference type="ARBA" id="ARBA00022840"/>
    </source>
</evidence>
<dbReference type="Proteomes" id="UP001370348">
    <property type="component" value="Chromosome"/>
</dbReference>
<evidence type="ECO:0000256" key="2">
    <source>
        <dbReference type="ARBA" id="ARBA00022741"/>
    </source>
</evidence>
<dbReference type="InterPro" id="IPR029787">
    <property type="entry name" value="Nucleotide_cyclase"/>
</dbReference>